<dbReference type="InterPro" id="IPR021858">
    <property type="entry name" value="Fun_TF"/>
</dbReference>
<evidence type="ECO:0000256" key="1">
    <source>
        <dbReference type="SAM" id="MobiDB-lite"/>
    </source>
</evidence>
<sequence>MSSSSSSRRGRARASSNSTPDLLWVNRTPESETLSATRQERDELRTITSHARHWRAALRRQQRLYSAQNEASRVQSVVGWGRQGNPSDTSSAETSAAPSPAPLNTTTTTTPGTPFPFLETPDDAWWSQAMFENAVNVWLPSIFQNLDALDGAISPNSIADTINRIVQGCRDNRMHMYSLLAASSGFFKFVLHLQPDRNDAPEYCMSKALQYLRHHLSAQSQPGPQVDEMLIFDLLALSTFERYTTAFEGARTHLNMVTHLVQMLGGITALEAPMRALYRVWDLQVAGGSRDTPFIALDWDPGLLPHEQMRDVILPGLARNGIVPSGVALVQYGSRLGPDMRTLVVDVAQWFQVLQYCHVTNFSRSAIERWSAQRSYALVHRLLAMPHFDPESPGGARGLVSERLRQLFLLLIADMERTRAARSASARPTIPIADSSRFSFTDVSRLGAYWGPDTEGTQQGDVQDEELKLWMVYLDIQLAQRDEDQQWFIGLARNMTARLGVGTTDHLVQLMSRYVHRCTVTGMPNIERLENLVE</sequence>
<dbReference type="Proteomes" id="UP000053342">
    <property type="component" value="Unassembled WGS sequence"/>
</dbReference>
<dbReference type="EMBL" id="KN847332">
    <property type="protein sequence ID" value="KIW48750.1"/>
    <property type="molecule type" value="Genomic_DNA"/>
</dbReference>
<keyword evidence="3" id="KW-1185">Reference proteome</keyword>
<dbReference type="GeneID" id="27353390"/>
<name>A0A0D2E1T3_9EURO</name>
<feature type="region of interest" description="Disordered" evidence="1">
    <location>
        <begin position="76"/>
        <end position="115"/>
    </location>
</feature>
<dbReference type="AlphaFoldDB" id="A0A0D2E1T3"/>
<proteinExistence type="predicted"/>
<evidence type="ECO:0008006" key="4">
    <source>
        <dbReference type="Google" id="ProtNLM"/>
    </source>
</evidence>
<feature type="region of interest" description="Disordered" evidence="1">
    <location>
        <begin position="1"/>
        <end position="44"/>
    </location>
</feature>
<accession>A0A0D2E1T3</accession>
<dbReference type="RefSeq" id="XP_016268966.1">
    <property type="nucleotide sequence ID" value="XM_016401913.1"/>
</dbReference>
<gene>
    <name evidence="2" type="ORF">PV06_01316</name>
</gene>
<feature type="compositionally biased region" description="Low complexity" evidence="1">
    <location>
        <begin position="86"/>
        <end position="115"/>
    </location>
</feature>
<dbReference type="STRING" id="215243.A0A0D2E1T3"/>
<dbReference type="Pfam" id="PF11951">
    <property type="entry name" value="Fungal_trans_2"/>
    <property type="match status" value="1"/>
</dbReference>
<dbReference type="HOGENOM" id="CLU_038173_0_0_1"/>
<dbReference type="VEuPathDB" id="FungiDB:PV06_01316"/>
<organism evidence="2 3">
    <name type="scientific">Exophiala oligosperma</name>
    <dbReference type="NCBI Taxonomy" id="215243"/>
    <lineage>
        <taxon>Eukaryota</taxon>
        <taxon>Fungi</taxon>
        <taxon>Dikarya</taxon>
        <taxon>Ascomycota</taxon>
        <taxon>Pezizomycotina</taxon>
        <taxon>Eurotiomycetes</taxon>
        <taxon>Chaetothyriomycetidae</taxon>
        <taxon>Chaetothyriales</taxon>
        <taxon>Herpotrichiellaceae</taxon>
        <taxon>Exophiala</taxon>
    </lineage>
</organism>
<reference evidence="2 3" key="1">
    <citation type="submission" date="2015-01" db="EMBL/GenBank/DDBJ databases">
        <title>The Genome Sequence of Exophiala oligosperma CBS72588.</title>
        <authorList>
            <consortium name="The Broad Institute Genomics Platform"/>
            <person name="Cuomo C."/>
            <person name="de Hoog S."/>
            <person name="Gorbushina A."/>
            <person name="Stielow B."/>
            <person name="Teixiera M."/>
            <person name="Abouelleil A."/>
            <person name="Chapman S.B."/>
            <person name="Priest M."/>
            <person name="Young S.K."/>
            <person name="Wortman J."/>
            <person name="Nusbaum C."/>
            <person name="Birren B."/>
        </authorList>
    </citation>
    <scope>NUCLEOTIDE SEQUENCE [LARGE SCALE GENOMIC DNA]</scope>
    <source>
        <strain evidence="2 3">CBS 72588</strain>
    </source>
</reference>
<dbReference type="OrthoDB" id="4144003at2759"/>
<protein>
    <recommendedName>
        <fullName evidence="4">Transcription factor domain-containing protein</fullName>
    </recommendedName>
</protein>
<evidence type="ECO:0000313" key="2">
    <source>
        <dbReference type="EMBL" id="KIW48750.1"/>
    </source>
</evidence>
<evidence type="ECO:0000313" key="3">
    <source>
        <dbReference type="Proteomes" id="UP000053342"/>
    </source>
</evidence>
<feature type="compositionally biased region" description="Low complexity" evidence="1">
    <location>
        <begin position="1"/>
        <end position="18"/>
    </location>
</feature>